<evidence type="ECO:0000256" key="1">
    <source>
        <dbReference type="SAM" id="MobiDB-lite"/>
    </source>
</evidence>
<gene>
    <name evidence="2" type="ORF">BJX67DRAFT_380981</name>
</gene>
<feature type="region of interest" description="Disordered" evidence="1">
    <location>
        <begin position="1"/>
        <end position="36"/>
    </location>
</feature>
<organism evidence="2 3">
    <name type="scientific">Aspergillus lucknowensis</name>
    <dbReference type="NCBI Taxonomy" id="176173"/>
    <lineage>
        <taxon>Eukaryota</taxon>
        <taxon>Fungi</taxon>
        <taxon>Dikarya</taxon>
        <taxon>Ascomycota</taxon>
        <taxon>Pezizomycotina</taxon>
        <taxon>Eurotiomycetes</taxon>
        <taxon>Eurotiomycetidae</taxon>
        <taxon>Eurotiales</taxon>
        <taxon>Aspergillaceae</taxon>
        <taxon>Aspergillus</taxon>
        <taxon>Aspergillus subgen. Nidulantes</taxon>
    </lineage>
</organism>
<feature type="compositionally biased region" description="Basic and acidic residues" evidence="1">
    <location>
        <begin position="143"/>
        <end position="163"/>
    </location>
</feature>
<name>A0ABR4LSX0_9EURO</name>
<proteinExistence type="predicted"/>
<evidence type="ECO:0000313" key="3">
    <source>
        <dbReference type="Proteomes" id="UP001610432"/>
    </source>
</evidence>
<protein>
    <submittedName>
        <fullName evidence="2">Uncharacterized protein</fullName>
    </submittedName>
</protein>
<dbReference type="GeneID" id="98147992"/>
<comment type="caution">
    <text evidence="2">The sequence shown here is derived from an EMBL/GenBank/DDBJ whole genome shotgun (WGS) entry which is preliminary data.</text>
</comment>
<accession>A0ABR4LSX0</accession>
<sequence>MNPSTSKLNTPLFYENRPPGPIGTPARPHPPAPGTPHTLGLSETADALLYETTGKVLRIVPCKRLIEVCPTTTGQARAFIPANSADFLLAVMETQWGANVVPPVVGAVARGFCKGVDGSVRFGMGEVVRVWEDFEVCFVDPDSESRSDKKKGGSKRVRFDLSE</sequence>
<dbReference type="EMBL" id="JBFXLQ010000018">
    <property type="protein sequence ID" value="KAL2867634.1"/>
    <property type="molecule type" value="Genomic_DNA"/>
</dbReference>
<dbReference type="RefSeq" id="XP_070886613.1">
    <property type="nucleotide sequence ID" value="XM_071032920.1"/>
</dbReference>
<keyword evidence="3" id="KW-1185">Reference proteome</keyword>
<feature type="region of interest" description="Disordered" evidence="1">
    <location>
        <begin position="142"/>
        <end position="163"/>
    </location>
</feature>
<feature type="compositionally biased region" description="Pro residues" evidence="1">
    <location>
        <begin position="18"/>
        <end position="34"/>
    </location>
</feature>
<dbReference type="Proteomes" id="UP001610432">
    <property type="component" value="Unassembled WGS sequence"/>
</dbReference>
<evidence type="ECO:0000313" key="2">
    <source>
        <dbReference type="EMBL" id="KAL2867634.1"/>
    </source>
</evidence>
<reference evidence="2 3" key="1">
    <citation type="submission" date="2024-07" db="EMBL/GenBank/DDBJ databases">
        <title>Section-level genome sequencing and comparative genomics of Aspergillus sections Usti and Cavernicolus.</title>
        <authorList>
            <consortium name="Lawrence Berkeley National Laboratory"/>
            <person name="Nybo J.L."/>
            <person name="Vesth T.C."/>
            <person name="Theobald S."/>
            <person name="Frisvad J.C."/>
            <person name="Larsen T.O."/>
            <person name="Kjaerboelling I."/>
            <person name="Rothschild-Mancinelli K."/>
            <person name="Lyhne E.K."/>
            <person name="Kogle M.E."/>
            <person name="Barry K."/>
            <person name="Clum A."/>
            <person name="Na H."/>
            <person name="Ledsgaard L."/>
            <person name="Lin J."/>
            <person name="Lipzen A."/>
            <person name="Kuo A."/>
            <person name="Riley R."/>
            <person name="Mondo S."/>
            <person name="Labutti K."/>
            <person name="Haridas S."/>
            <person name="Pangalinan J."/>
            <person name="Salamov A.A."/>
            <person name="Simmons B.A."/>
            <person name="Magnuson J.K."/>
            <person name="Chen J."/>
            <person name="Drula E."/>
            <person name="Henrissat B."/>
            <person name="Wiebenga A."/>
            <person name="Lubbers R.J."/>
            <person name="Gomes A.C."/>
            <person name="Macurrencykelacurrency M.R."/>
            <person name="Stajich J."/>
            <person name="Grigoriev I.V."/>
            <person name="Mortensen U.H."/>
            <person name="De Vries R.P."/>
            <person name="Baker S.E."/>
            <person name="Andersen M.R."/>
        </authorList>
    </citation>
    <scope>NUCLEOTIDE SEQUENCE [LARGE SCALE GENOMIC DNA]</scope>
    <source>
        <strain evidence="2 3">CBS 449.75</strain>
    </source>
</reference>